<accession>A0ABY6Z601</accession>
<dbReference type="EMBL" id="CP104064">
    <property type="protein sequence ID" value="WAH38295.1"/>
    <property type="molecule type" value="Genomic_DNA"/>
</dbReference>
<evidence type="ECO:0000256" key="1">
    <source>
        <dbReference type="SAM" id="Phobius"/>
    </source>
</evidence>
<dbReference type="RefSeq" id="WP_268045862.1">
    <property type="nucleotide sequence ID" value="NZ_CP104064.1"/>
</dbReference>
<proteinExistence type="predicted"/>
<keyword evidence="1" id="KW-0472">Membrane</keyword>
<keyword evidence="3" id="KW-1185">Reference proteome</keyword>
<keyword evidence="1" id="KW-0812">Transmembrane</keyword>
<protein>
    <submittedName>
        <fullName evidence="2">Uncharacterized protein</fullName>
    </submittedName>
</protein>
<evidence type="ECO:0000313" key="3">
    <source>
        <dbReference type="Proteomes" id="UP001164803"/>
    </source>
</evidence>
<dbReference type="Proteomes" id="UP001164803">
    <property type="component" value="Chromosome"/>
</dbReference>
<sequence length="45" mass="5200">MVTKDKPRKRLDRATGSTVGATVFGLIAAIIVLFYLFRYFVQHWL</sequence>
<keyword evidence="1" id="KW-1133">Transmembrane helix</keyword>
<evidence type="ECO:0000313" key="2">
    <source>
        <dbReference type="EMBL" id="WAH38295.1"/>
    </source>
</evidence>
<feature type="transmembrane region" description="Helical" evidence="1">
    <location>
        <begin position="21"/>
        <end position="41"/>
    </location>
</feature>
<reference evidence="2" key="1">
    <citation type="submission" date="2022-08" db="EMBL/GenBank/DDBJ databases">
        <title>Alicyclobacillus dauci DSM2870, complete genome.</title>
        <authorList>
            <person name="Wang Q."/>
            <person name="Cai R."/>
            <person name="Wang Z."/>
        </authorList>
    </citation>
    <scope>NUCLEOTIDE SEQUENCE</scope>
    <source>
        <strain evidence="2">DSM 28700</strain>
    </source>
</reference>
<gene>
    <name evidence="2" type="ORF">NZD86_07375</name>
</gene>
<organism evidence="2 3">
    <name type="scientific">Alicyclobacillus dauci</name>
    <dbReference type="NCBI Taxonomy" id="1475485"/>
    <lineage>
        <taxon>Bacteria</taxon>
        <taxon>Bacillati</taxon>
        <taxon>Bacillota</taxon>
        <taxon>Bacilli</taxon>
        <taxon>Bacillales</taxon>
        <taxon>Alicyclobacillaceae</taxon>
        <taxon>Alicyclobacillus</taxon>
    </lineage>
</organism>
<name>A0ABY6Z601_9BACL</name>